<dbReference type="PRINTS" id="PR00103">
    <property type="entry name" value="CAMPKINASE"/>
</dbReference>
<organism evidence="10">
    <name type="scientific">Bicosoecida sp. CB-2014</name>
    <dbReference type="NCBI Taxonomy" id="1486930"/>
    <lineage>
        <taxon>Eukaryota</taxon>
        <taxon>Sar</taxon>
        <taxon>Stramenopiles</taxon>
        <taxon>Bigyra</taxon>
        <taxon>Opalozoa</taxon>
        <taxon>Bicosoecida</taxon>
    </lineage>
</organism>
<dbReference type="InterPro" id="IPR014710">
    <property type="entry name" value="RmlC-like_jellyroll"/>
</dbReference>
<proteinExistence type="inferred from homology"/>
<sequence length="395" mass="43699">MATLDIQAELQEYIDQHDINKMFVGIVENVLLEKPSNPATFVVEYLHKTYPDKFAEGEGGAGEAKGGEDSDYSSEDDDDDDVVDELPPLPASMAASRGRRRTAVSAEASVDPRVLREKWEKEKKTHPKSDAEKERILSILKRNVFFTHLDPAGVETLIDMFFPVEKDDGDIIIKQGETGDLFYVVDSGTPEVYVRKPGDVEPVKVLTYGEGDSFGELALMYNAPRAATVKAKGDCKLWAVDRLTFKVILQDVTSKKRDLYKGFVEKVPILASLSEYERLTIADALQPAEFEDSAVIISQGDAGDNFYIVETGEVSCTQSPSPGATPVEVMRLGAGQYFGEIALLTNQPRKATVTAVGPTKCLKLDRKTFNRVMGPLQEVLKRNMDQYNSIMAQNI</sequence>
<feature type="compositionally biased region" description="Acidic residues" evidence="8">
    <location>
        <begin position="69"/>
        <end position="84"/>
    </location>
</feature>
<dbReference type="PANTHER" id="PTHR11635:SF152">
    <property type="entry name" value="CAMP-DEPENDENT PROTEIN KINASE TYPE I REGULATORY SUBUNIT-RELATED"/>
    <property type="match status" value="1"/>
</dbReference>
<reference evidence="10" key="1">
    <citation type="submission" date="2021-01" db="EMBL/GenBank/DDBJ databases">
        <authorList>
            <person name="Corre E."/>
            <person name="Pelletier E."/>
            <person name="Niang G."/>
            <person name="Scheremetjew M."/>
            <person name="Finn R."/>
            <person name="Kale V."/>
            <person name="Holt S."/>
            <person name="Cochrane G."/>
            <person name="Meng A."/>
            <person name="Brown T."/>
            <person name="Cohen L."/>
        </authorList>
    </citation>
    <scope>NUCLEOTIDE SEQUENCE</scope>
    <source>
        <strain evidence="10">Ms1</strain>
    </source>
</reference>
<dbReference type="InterPro" id="IPR018490">
    <property type="entry name" value="cNMP-bd_dom_sf"/>
</dbReference>
<dbReference type="PANTHER" id="PTHR11635">
    <property type="entry name" value="CAMP-DEPENDENT PROTEIN KINASE REGULATORY CHAIN"/>
    <property type="match status" value="1"/>
</dbReference>
<keyword evidence="3 7" id="KW-0116">cAMP-binding</keyword>
<dbReference type="InterPro" id="IPR012198">
    <property type="entry name" value="cAMP_dep_PK_reg_su"/>
</dbReference>
<dbReference type="InterPro" id="IPR018488">
    <property type="entry name" value="cNMP-bd_CS"/>
</dbReference>
<keyword evidence="6 7" id="KW-0114">cAMP</keyword>
<feature type="binding site" evidence="7">
    <location>
        <position position="349"/>
    </location>
    <ligand>
        <name>3',5'-cyclic AMP</name>
        <dbReference type="ChEBI" id="CHEBI:58165"/>
        <label>2</label>
    </ligand>
</feature>
<evidence type="ECO:0000256" key="5">
    <source>
        <dbReference type="ARBA" id="ARBA00022741"/>
    </source>
</evidence>
<evidence type="ECO:0000256" key="6">
    <source>
        <dbReference type="ARBA" id="ARBA00023149"/>
    </source>
</evidence>
<dbReference type="GO" id="GO:0005829">
    <property type="term" value="C:cytosol"/>
    <property type="evidence" value="ECO:0007669"/>
    <property type="project" value="TreeGrafter"/>
</dbReference>
<evidence type="ECO:0000256" key="3">
    <source>
        <dbReference type="ARBA" id="ARBA00022566"/>
    </source>
</evidence>
<keyword evidence="4" id="KW-0677">Repeat</keyword>
<evidence type="ECO:0000256" key="8">
    <source>
        <dbReference type="SAM" id="MobiDB-lite"/>
    </source>
</evidence>
<dbReference type="SUPFAM" id="SSF51206">
    <property type="entry name" value="cAMP-binding domain-like"/>
    <property type="match status" value="2"/>
</dbReference>
<evidence type="ECO:0000256" key="2">
    <source>
        <dbReference type="ARBA" id="ARBA00022553"/>
    </source>
</evidence>
<feature type="domain" description="Cyclic nucleotide-binding" evidence="9">
    <location>
        <begin position="269"/>
        <end position="390"/>
    </location>
</feature>
<comment type="similarity">
    <text evidence="1">Belongs to the cAMP-dependent kinase regulatory chain family.</text>
</comment>
<feature type="region of interest" description="Disordered" evidence="8">
    <location>
        <begin position="53"/>
        <end position="107"/>
    </location>
</feature>
<feature type="binding site" evidence="7">
    <location>
        <position position="340"/>
    </location>
    <ligand>
        <name>3',5'-cyclic AMP</name>
        <dbReference type="ChEBI" id="CHEBI:58165"/>
        <label>2</label>
    </ligand>
</feature>
<dbReference type="PROSITE" id="PS00888">
    <property type="entry name" value="CNMP_BINDING_1"/>
    <property type="match status" value="2"/>
</dbReference>
<evidence type="ECO:0000313" key="10">
    <source>
        <dbReference type="EMBL" id="CAD8910150.1"/>
    </source>
</evidence>
<dbReference type="GO" id="GO:0030552">
    <property type="term" value="F:cAMP binding"/>
    <property type="evidence" value="ECO:0007669"/>
    <property type="project" value="UniProtKB-KW"/>
</dbReference>
<dbReference type="InterPro" id="IPR050503">
    <property type="entry name" value="cAMP-dep_PK_reg_su-like"/>
</dbReference>
<protein>
    <recommendedName>
        <fullName evidence="9">Cyclic nucleotide-binding domain-containing protein</fullName>
    </recommendedName>
</protein>
<evidence type="ECO:0000259" key="9">
    <source>
        <dbReference type="PROSITE" id="PS50042"/>
    </source>
</evidence>
<feature type="domain" description="Cyclic nucleotide-binding" evidence="9">
    <location>
        <begin position="145"/>
        <end position="266"/>
    </location>
</feature>
<dbReference type="GO" id="GO:0004862">
    <property type="term" value="F:cAMP-dependent protein kinase inhibitor activity"/>
    <property type="evidence" value="ECO:0007669"/>
    <property type="project" value="TreeGrafter"/>
</dbReference>
<keyword evidence="5 7" id="KW-0547">Nucleotide-binding</keyword>
<dbReference type="GO" id="GO:0005952">
    <property type="term" value="C:cAMP-dependent protein kinase complex"/>
    <property type="evidence" value="ECO:0007669"/>
    <property type="project" value="InterPro"/>
</dbReference>
<evidence type="ECO:0000256" key="4">
    <source>
        <dbReference type="ARBA" id="ARBA00022737"/>
    </source>
</evidence>
<dbReference type="PROSITE" id="PS00889">
    <property type="entry name" value="CNMP_BINDING_2"/>
    <property type="match status" value="1"/>
</dbReference>
<feature type="binding site" evidence="7">
    <location>
        <position position="216"/>
    </location>
    <ligand>
        <name>3',5'-cyclic AMP</name>
        <dbReference type="ChEBI" id="CHEBI:58165"/>
        <label>1</label>
    </ligand>
</feature>
<gene>
    <name evidence="10" type="ORF">BSP0115_LOCUS3354</name>
</gene>
<dbReference type="EMBL" id="HBFS01004986">
    <property type="protein sequence ID" value="CAD8910150.1"/>
    <property type="molecule type" value="Transcribed_RNA"/>
</dbReference>
<evidence type="ECO:0000256" key="1">
    <source>
        <dbReference type="ARBA" id="ARBA00005753"/>
    </source>
</evidence>
<evidence type="ECO:0000256" key="7">
    <source>
        <dbReference type="PIRSR" id="PIRSR000548-1"/>
    </source>
</evidence>
<feature type="binding site" evidence="7">
    <location>
        <position position="225"/>
    </location>
    <ligand>
        <name>3',5'-cyclic AMP</name>
        <dbReference type="ChEBI" id="CHEBI:58165"/>
        <label>1</label>
    </ligand>
</feature>
<dbReference type="PROSITE" id="PS50042">
    <property type="entry name" value="CNMP_BINDING_3"/>
    <property type="match status" value="2"/>
</dbReference>
<dbReference type="PIRSF" id="PIRSF000548">
    <property type="entry name" value="PK_regulatory"/>
    <property type="match status" value="1"/>
</dbReference>
<dbReference type="SUPFAM" id="SSF47391">
    <property type="entry name" value="Dimerization-anchoring domain of cAMP-dependent PK regulatory subunit"/>
    <property type="match status" value="1"/>
</dbReference>
<dbReference type="Pfam" id="PF00027">
    <property type="entry name" value="cNMP_binding"/>
    <property type="match status" value="2"/>
</dbReference>
<dbReference type="GO" id="GO:0034236">
    <property type="term" value="F:protein kinase A catalytic subunit binding"/>
    <property type="evidence" value="ECO:0007669"/>
    <property type="project" value="TreeGrafter"/>
</dbReference>
<dbReference type="InterPro" id="IPR000595">
    <property type="entry name" value="cNMP-bd_dom"/>
</dbReference>
<dbReference type="AlphaFoldDB" id="A0A7S1G674"/>
<dbReference type="SMART" id="SM00100">
    <property type="entry name" value="cNMP"/>
    <property type="match status" value="2"/>
</dbReference>
<dbReference type="Gene3D" id="1.20.890.10">
    <property type="entry name" value="cAMP-dependent protein kinase regulatory subunit, dimerization-anchoring domain"/>
    <property type="match status" value="1"/>
</dbReference>
<name>A0A7S1G674_9STRA</name>
<accession>A0A7S1G674</accession>
<keyword evidence="2" id="KW-0597">Phosphoprotein</keyword>
<dbReference type="FunFam" id="2.60.120.10:FF:000006">
    <property type="entry name" value="cAMP-dependent protein kinase type I-alpha regulatory subunit"/>
    <property type="match status" value="1"/>
</dbReference>
<dbReference type="Gene3D" id="2.60.120.10">
    <property type="entry name" value="Jelly Rolls"/>
    <property type="match status" value="2"/>
</dbReference>
<dbReference type="CDD" id="cd00038">
    <property type="entry name" value="CAP_ED"/>
    <property type="match status" value="2"/>
</dbReference>